<dbReference type="GO" id="GO:0090729">
    <property type="term" value="F:toxin activity"/>
    <property type="evidence" value="ECO:0007669"/>
    <property type="project" value="UniProtKB-KW"/>
</dbReference>
<feature type="binding site" evidence="5">
    <location>
        <position position="96"/>
    </location>
    <ligand>
        <name>Mg(2+)</name>
        <dbReference type="ChEBI" id="CHEBI:18420"/>
    </ligand>
</feature>
<accession>A1S089</accession>
<evidence type="ECO:0000259" key="6">
    <source>
        <dbReference type="Pfam" id="PF01850"/>
    </source>
</evidence>
<name>A1S089_THEPD</name>
<organism evidence="7 8">
    <name type="scientific">Thermofilum pendens (strain DSM 2475 / Hrk 5)</name>
    <dbReference type="NCBI Taxonomy" id="368408"/>
    <lineage>
        <taxon>Archaea</taxon>
        <taxon>Thermoproteota</taxon>
        <taxon>Thermoprotei</taxon>
        <taxon>Thermofilales</taxon>
        <taxon>Thermofilaceae</taxon>
        <taxon>Thermofilum</taxon>
    </lineage>
</organism>
<keyword evidence="5" id="KW-0800">Toxin</keyword>
<sequence length="135" mass="14678">MIYLDTSVIVSYVDEEDPNHGRAVELLGRLMEDRVASQLTLLELAAVYSRAGLPNPVSLAVYSLRVVGASLVDVDLNQVSRQALRYAQLLRLRTLDLLHVVAARMLGASAVASFDKEIAERAGAIREALGLEFVG</sequence>
<gene>
    <name evidence="5" type="primary">vapC</name>
    <name evidence="7" type="ordered locus">Tpen_1472</name>
</gene>
<dbReference type="InterPro" id="IPR022907">
    <property type="entry name" value="VapC_family"/>
</dbReference>
<comment type="cofactor">
    <cofactor evidence="5">
        <name>Mg(2+)</name>
        <dbReference type="ChEBI" id="CHEBI:18420"/>
    </cofactor>
</comment>
<evidence type="ECO:0000256" key="1">
    <source>
        <dbReference type="ARBA" id="ARBA00022649"/>
    </source>
</evidence>
<dbReference type="EC" id="3.1.-.-" evidence="5"/>
<dbReference type="Gene3D" id="3.40.50.1010">
    <property type="entry name" value="5'-nuclease"/>
    <property type="match status" value="1"/>
</dbReference>
<dbReference type="STRING" id="368408.Tpen_1472"/>
<protein>
    <recommendedName>
        <fullName evidence="5">Ribonuclease VapC</fullName>
        <shortName evidence="5">RNase VapC</shortName>
        <ecNumber evidence="5">3.1.-.-</ecNumber>
    </recommendedName>
    <alternativeName>
        <fullName evidence="5">Putative toxin VapC</fullName>
    </alternativeName>
</protein>
<feature type="binding site" evidence="5">
    <location>
        <position position="5"/>
    </location>
    <ligand>
        <name>Mg(2+)</name>
        <dbReference type="ChEBI" id="CHEBI:18420"/>
    </ligand>
</feature>
<comment type="function">
    <text evidence="5">Toxic component of a toxin-antitoxin (TA) system. An RNase.</text>
</comment>
<evidence type="ECO:0000256" key="5">
    <source>
        <dbReference type="HAMAP-Rule" id="MF_00265"/>
    </source>
</evidence>
<dbReference type="InterPro" id="IPR029060">
    <property type="entry name" value="PIN-like_dom_sf"/>
</dbReference>
<dbReference type="Proteomes" id="UP000000641">
    <property type="component" value="Chromosome"/>
</dbReference>
<keyword evidence="5" id="KW-0460">Magnesium</keyword>
<dbReference type="GeneID" id="4601573"/>
<evidence type="ECO:0000256" key="4">
    <source>
        <dbReference type="ARBA" id="ARBA00022801"/>
    </source>
</evidence>
<dbReference type="GO" id="GO:0000287">
    <property type="term" value="F:magnesium ion binding"/>
    <property type="evidence" value="ECO:0007669"/>
    <property type="project" value="UniProtKB-UniRule"/>
</dbReference>
<reference evidence="8" key="1">
    <citation type="journal article" date="2008" name="J. Bacteriol.">
        <title>Genome sequence of Thermofilum pendens reveals an exceptional loss of biosynthetic pathways without genome reduction.</title>
        <authorList>
            <person name="Anderson I."/>
            <person name="Rodriguez J."/>
            <person name="Susanti D."/>
            <person name="Porat I."/>
            <person name="Reich C."/>
            <person name="Ulrich L.E."/>
            <person name="Elkins J.G."/>
            <person name="Mavromatis K."/>
            <person name="Lykidis A."/>
            <person name="Kim E."/>
            <person name="Thompson L.S."/>
            <person name="Nolan M."/>
            <person name="Land M."/>
            <person name="Copeland A."/>
            <person name="Lapidus A."/>
            <person name="Lucas S."/>
            <person name="Detter C."/>
            <person name="Zhulin I.B."/>
            <person name="Olsen G.J."/>
            <person name="Whitman W."/>
            <person name="Mukhopadhyay B."/>
            <person name="Bristow J."/>
            <person name="Kyrpides N."/>
        </authorList>
    </citation>
    <scope>NUCLEOTIDE SEQUENCE [LARGE SCALE GENOMIC DNA]</scope>
    <source>
        <strain evidence="8">DSM 2475 / Hrk 5</strain>
    </source>
</reference>
<dbReference type="KEGG" id="tpe:Tpen_1472"/>
<dbReference type="eggNOG" id="arCOG03706">
    <property type="taxonomic scope" value="Archaea"/>
</dbReference>
<keyword evidence="1 5" id="KW-1277">Toxin-antitoxin system</keyword>
<comment type="similarity">
    <text evidence="5">Belongs to the PINc/VapC protein family.</text>
</comment>
<dbReference type="GO" id="GO:0004540">
    <property type="term" value="F:RNA nuclease activity"/>
    <property type="evidence" value="ECO:0007669"/>
    <property type="project" value="InterPro"/>
</dbReference>
<proteinExistence type="inferred from homology"/>
<evidence type="ECO:0000256" key="3">
    <source>
        <dbReference type="ARBA" id="ARBA00022723"/>
    </source>
</evidence>
<dbReference type="RefSeq" id="WP_011753134.1">
    <property type="nucleotide sequence ID" value="NC_008698.1"/>
</dbReference>
<dbReference type="HAMAP" id="MF_00265">
    <property type="entry name" value="VapC_Nob1"/>
    <property type="match status" value="1"/>
</dbReference>
<dbReference type="AlphaFoldDB" id="A1S089"/>
<dbReference type="OrthoDB" id="43721at2157"/>
<dbReference type="GO" id="GO:0016787">
    <property type="term" value="F:hydrolase activity"/>
    <property type="evidence" value="ECO:0007669"/>
    <property type="project" value="UniProtKB-KW"/>
</dbReference>
<dbReference type="HOGENOM" id="CLU_153003_0_0_2"/>
<evidence type="ECO:0000313" key="7">
    <source>
        <dbReference type="EMBL" id="ABL78869.1"/>
    </source>
</evidence>
<keyword evidence="2 5" id="KW-0540">Nuclease</keyword>
<dbReference type="SUPFAM" id="SSF88723">
    <property type="entry name" value="PIN domain-like"/>
    <property type="match status" value="1"/>
</dbReference>
<evidence type="ECO:0000313" key="8">
    <source>
        <dbReference type="Proteomes" id="UP000000641"/>
    </source>
</evidence>
<dbReference type="EMBL" id="CP000505">
    <property type="protein sequence ID" value="ABL78869.1"/>
    <property type="molecule type" value="Genomic_DNA"/>
</dbReference>
<dbReference type="EnsemblBacteria" id="ABL78869">
    <property type="protein sequence ID" value="ABL78869"/>
    <property type="gene ID" value="Tpen_1472"/>
</dbReference>
<feature type="domain" description="PIN" evidence="6">
    <location>
        <begin position="2"/>
        <end position="122"/>
    </location>
</feature>
<keyword evidence="3 5" id="KW-0479">Metal-binding</keyword>
<keyword evidence="8" id="KW-1185">Reference proteome</keyword>
<evidence type="ECO:0000256" key="2">
    <source>
        <dbReference type="ARBA" id="ARBA00022722"/>
    </source>
</evidence>
<keyword evidence="4 5" id="KW-0378">Hydrolase</keyword>
<dbReference type="InterPro" id="IPR002716">
    <property type="entry name" value="PIN_dom"/>
</dbReference>
<dbReference type="Pfam" id="PF01850">
    <property type="entry name" value="PIN"/>
    <property type="match status" value="1"/>
</dbReference>